<evidence type="ECO:0000256" key="2">
    <source>
        <dbReference type="SAM" id="SignalP"/>
    </source>
</evidence>
<feature type="compositionally biased region" description="Low complexity" evidence="1">
    <location>
        <begin position="28"/>
        <end position="46"/>
    </location>
</feature>
<dbReference type="Gene3D" id="3.40.190.10">
    <property type="entry name" value="Periplasmic binding protein-like II"/>
    <property type="match status" value="1"/>
</dbReference>
<dbReference type="PANTHER" id="PTHR43649:SF12">
    <property type="entry name" value="DIACETYLCHITOBIOSE BINDING PROTEIN DASA"/>
    <property type="match status" value="1"/>
</dbReference>
<evidence type="ECO:0000256" key="1">
    <source>
        <dbReference type="SAM" id="MobiDB-lite"/>
    </source>
</evidence>
<dbReference type="RefSeq" id="WP_379928846.1">
    <property type="nucleotide sequence ID" value="NZ_JBHUMM010000010.1"/>
</dbReference>
<keyword evidence="4" id="KW-1185">Reference proteome</keyword>
<feature type="signal peptide" evidence="2">
    <location>
        <begin position="1"/>
        <end position="28"/>
    </location>
</feature>
<dbReference type="Pfam" id="PF13416">
    <property type="entry name" value="SBP_bac_8"/>
    <property type="match status" value="1"/>
</dbReference>
<keyword evidence="2" id="KW-0732">Signal</keyword>
<comment type="caution">
    <text evidence="3">The sequence shown here is derived from an EMBL/GenBank/DDBJ whole genome shotgun (WGS) entry which is preliminary data.</text>
</comment>
<gene>
    <name evidence="3" type="ORF">ACFSUC_07185</name>
</gene>
<dbReference type="CDD" id="cd13585">
    <property type="entry name" value="PBP2_TMBP_like"/>
    <property type="match status" value="1"/>
</dbReference>
<proteinExistence type="predicted"/>
<dbReference type="PANTHER" id="PTHR43649">
    <property type="entry name" value="ARABINOSE-BINDING PROTEIN-RELATED"/>
    <property type="match status" value="1"/>
</dbReference>
<name>A0ABW5R8S6_9BACL</name>
<reference evidence="4" key="1">
    <citation type="journal article" date="2019" name="Int. J. Syst. Evol. Microbiol.">
        <title>The Global Catalogue of Microorganisms (GCM) 10K type strain sequencing project: providing services to taxonomists for standard genome sequencing and annotation.</title>
        <authorList>
            <consortium name="The Broad Institute Genomics Platform"/>
            <consortium name="The Broad Institute Genome Sequencing Center for Infectious Disease"/>
            <person name="Wu L."/>
            <person name="Ma J."/>
        </authorList>
    </citation>
    <scope>NUCLEOTIDE SEQUENCE [LARGE SCALE GENOMIC DNA]</scope>
    <source>
        <strain evidence="4">KCTC 33676</strain>
    </source>
</reference>
<dbReference type="SUPFAM" id="SSF53850">
    <property type="entry name" value="Periplasmic binding protein-like II"/>
    <property type="match status" value="1"/>
</dbReference>
<dbReference type="PROSITE" id="PS51257">
    <property type="entry name" value="PROKAR_LIPOPROTEIN"/>
    <property type="match status" value="1"/>
</dbReference>
<evidence type="ECO:0000313" key="4">
    <source>
        <dbReference type="Proteomes" id="UP001597497"/>
    </source>
</evidence>
<feature type="chain" id="PRO_5047227417" evidence="2">
    <location>
        <begin position="29"/>
        <end position="462"/>
    </location>
</feature>
<organism evidence="3 4">
    <name type="scientific">Marinicrinis sediminis</name>
    <dbReference type="NCBI Taxonomy" id="1652465"/>
    <lineage>
        <taxon>Bacteria</taxon>
        <taxon>Bacillati</taxon>
        <taxon>Bacillota</taxon>
        <taxon>Bacilli</taxon>
        <taxon>Bacillales</taxon>
        <taxon>Paenibacillaceae</taxon>
    </lineage>
</organism>
<sequence>MRSRKWLTFLTWVLLSFTLVVTGCTNQANNGNQQASNNETTSGENGTETEKPQEDVTIKLGFYSGGKSDEKMKELIDKFMEKHPHITVETQSAPYGQFFQKLDTQIAANNAPDVWLSDGVFVMKYAQRGAVKDLTDWIEKDLNKDEYYGLDFNKDADGRYWAIPQGIQIGVLFYNKELFDQAGVAYPDENMTWEDLKETAAKLTLDSSGNTADASGFDAKNVQQFGLTFFSITEGWFSVLKSYGGGVLDESGMKSVVNSPENKQAMEWIVDGMNRGVLTDPLDLKGFQSSMAVFPSGSAAMRIGIYARVLAANEAGLDYDVTVLPKGPDGKRFAPVIANSWVINNKVDGAQAEAAWEWIKYWATEDEVQREWATLGEAVPVKKSVANSEVFLGASEKPANRQAFLDSFEFAGTLDANAVWEEWVSKFNENANRAFLNDVSIDEMLENADQEVQKVLDNFYKN</sequence>
<dbReference type="InterPro" id="IPR050490">
    <property type="entry name" value="Bact_solute-bd_prot1"/>
</dbReference>
<dbReference type="InterPro" id="IPR006059">
    <property type="entry name" value="SBP"/>
</dbReference>
<evidence type="ECO:0000313" key="3">
    <source>
        <dbReference type="EMBL" id="MFD2671388.1"/>
    </source>
</evidence>
<accession>A0ABW5R8S6</accession>
<dbReference type="Proteomes" id="UP001597497">
    <property type="component" value="Unassembled WGS sequence"/>
</dbReference>
<feature type="region of interest" description="Disordered" evidence="1">
    <location>
        <begin position="28"/>
        <end position="53"/>
    </location>
</feature>
<protein>
    <submittedName>
        <fullName evidence="3">ABC transporter substrate-binding protein</fullName>
    </submittedName>
</protein>
<dbReference type="EMBL" id="JBHUMM010000010">
    <property type="protein sequence ID" value="MFD2671388.1"/>
    <property type="molecule type" value="Genomic_DNA"/>
</dbReference>